<dbReference type="EMBL" id="GL385397">
    <property type="protein sequence ID" value="EJT77023.1"/>
    <property type="molecule type" value="Genomic_DNA"/>
</dbReference>
<protein>
    <submittedName>
        <fullName evidence="2 3">Uncharacterized protein</fullName>
    </submittedName>
</protein>
<reference evidence="4" key="1">
    <citation type="submission" date="2010-07" db="EMBL/GenBank/DDBJ databases">
        <title>The genome sequence of Gaeumannomyces graminis var. tritici strain R3-111a-1.</title>
        <authorList>
            <consortium name="The Broad Institute Genome Sequencing Platform"/>
            <person name="Ma L.-J."/>
            <person name="Dead R."/>
            <person name="Young S."/>
            <person name="Zeng Q."/>
            <person name="Koehrsen M."/>
            <person name="Alvarado L."/>
            <person name="Berlin A."/>
            <person name="Chapman S.B."/>
            <person name="Chen Z."/>
            <person name="Freedman E."/>
            <person name="Gellesch M."/>
            <person name="Goldberg J."/>
            <person name="Griggs A."/>
            <person name="Gujja S."/>
            <person name="Heilman E.R."/>
            <person name="Heiman D."/>
            <person name="Hepburn T."/>
            <person name="Howarth C."/>
            <person name="Jen D."/>
            <person name="Larson L."/>
            <person name="Mehta T."/>
            <person name="Neiman D."/>
            <person name="Pearson M."/>
            <person name="Roberts A."/>
            <person name="Saif S."/>
            <person name="Shea T."/>
            <person name="Shenoy N."/>
            <person name="Sisk P."/>
            <person name="Stolte C."/>
            <person name="Sykes S."/>
            <person name="Walk T."/>
            <person name="White J."/>
            <person name="Yandava C."/>
            <person name="Haas B."/>
            <person name="Nusbaum C."/>
            <person name="Birren B."/>
        </authorList>
    </citation>
    <scope>NUCLEOTIDE SEQUENCE [LARGE SCALE GENOMIC DNA]</scope>
    <source>
        <strain evidence="4">R3-111a-1</strain>
    </source>
</reference>
<keyword evidence="4" id="KW-1185">Reference proteome</keyword>
<reference evidence="2" key="3">
    <citation type="submission" date="2010-09" db="EMBL/GenBank/DDBJ databases">
        <title>Annotation of Gaeumannomyces graminis var. tritici R3-111a-1.</title>
        <authorList>
            <consortium name="The Broad Institute Genome Sequencing Platform"/>
            <person name="Ma L.-J."/>
            <person name="Dead R."/>
            <person name="Young S.K."/>
            <person name="Zeng Q."/>
            <person name="Gargeya S."/>
            <person name="Fitzgerald M."/>
            <person name="Haas B."/>
            <person name="Abouelleil A."/>
            <person name="Alvarado L."/>
            <person name="Arachchi H.M."/>
            <person name="Berlin A."/>
            <person name="Brown A."/>
            <person name="Chapman S.B."/>
            <person name="Chen Z."/>
            <person name="Dunbar C."/>
            <person name="Freedman E."/>
            <person name="Gearin G."/>
            <person name="Gellesch M."/>
            <person name="Goldberg J."/>
            <person name="Griggs A."/>
            <person name="Gujja S."/>
            <person name="Heiman D."/>
            <person name="Howarth C."/>
            <person name="Larson L."/>
            <person name="Lui A."/>
            <person name="MacDonald P.J.P."/>
            <person name="Mehta T."/>
            <person name="Montmayeur A."/>
            <person name="Murphy C."/>
            <person name="Neiman D."/>
            <person name="Pearson M."/>
            <person name="Priest M."/>
            <person name="Roberts A."/>
            <person name="Saif S."/>
            <person name="Shea T."/>
            <person name="Shenoy N."/>
            <person name="Sisk P."/>
            <person name="Stolte C."/>
            <person name="Sykes S."/>
            <person name="Yandava C."/>
            <person name="Wortman J."/>
            <person name="Nusbaum C."/>
            <person name="Birren B."/>
        </authorList>
    </citation>
    <scope>NUCLEOTIDE SEQUENCE</scope>
    <source>
        <strain evidence="2">R3-111a-1</strain>
    </source>
</reference>
<evidence type="ECO:0000256" key="1">
    <source>
        <dbReference type="SAM" id="MobiDB-lite"/>
    </source>
</evidence>
<feature type="region of interest" description="Disordered" evidence="1">
    <location>
        <begin position="68"/>
        <end position="89"/>
    </location>
</feature>
<dbReference type="AlphaFoldDB" id="J3P090"/>
<gene>
    <name evidence="3" type="primary">20347395</name>
    <name evidence="2" type="ORF">GGTG_06937</name>
</gene>
<evidence type="ECO:0000313" key="4">
    <source>
        <dbReference type="Proteomes" id="UP000006039"/>
    </source>
</evidence>
<evidence type="ECO:0000313" key="3">
    <source>
        <dbReference type="EnsemblFungi" id="EJT77023"/>
    </source>
</evidence>
<dbReference type="RefSeq" id="XP_009223023.1">
    <property type="nucleotide sequence ID" value="XM_009224759.1"/>
</dbReference>
<dbReference type="Proteomes" id="UP000006039">
    <property type="component" value="Unassembled WGS sequence"/>
</dbReference>
<evidence type="ECO:0000313" key="2">
    <source>
        <dbReference type="EMBL" id="EJT77023.1"/>
    </source>
</evidence>
<sequence length="89" mass="9658">MPRWLLYGMPQDLVGGHSQIRAHHPTACEGVVSLGAGPPCSSWQGWRCWFLARTPHVATSASGARVVGGAQTKKEKNMKRETQVTFAAL</sequence>
<dbReference type="VEuPathDB" id="FungiDB:GGTG_06937"/>
<accession>J3P090</accession>
<dbReference type="GeneID" id="20347395"/>
<feature type="compositionally biased region" description="Basic and acidic residues" evidence="1">
    <location>
        <begin position="72"/>
        <end position="82"/>
    </location>
</feature>
<proteinExistence type="predicted"/>
<name>J3P090_GAET3</name>
<dbReference type="EnsemblFungi" id="EJT77023">
    <property type="protein sequence ID" value="EJT77023"/>
    <property type="gene ID" value="GGTG_06937"/>
</dbReference>
<reference evidence="3" key="4">
    <citation type="journal article" date="2015" name="G3 (Bethesda)">
        <title>Genome sequences of three phytopathogenic species of the Magnaporthaceae family of fungi.</title>
        <authorList>
            <person name="Okagaki L.H."/>
            <person name="Nunes C.C."/>
            <person name="Sailsbery J."/>
            <person name="Clay B."/>
            <person name="Brown D."/>
            <person name="John T."/>
            <person name="Oh Y."/>
            <person name="Young N."/>
            <person name="Fitzgerald M."/>
            <person name="Haas B.J."/>
            <person name="Zeng Q."/>
            <person name="Young S."/>
            <person name="Adiconis X."/>
            <person name="Fan L."/>
            <person name="Levin J.Z."/>
            <person name="Mitchell T.K."/>
            <person name="Okubara P.A."/>
            <person name="Farman M.L."/>
            <person name="Kohn L.M."/>
            <person name="Birren B."/>
            <person name="Ma L.-J."/>
            <person name="Dean R.A."/>
        </authorList>
    </citation>
    <scope>NUCLEOTIDE SEQUENCE</scope>
    <source>
        <strain evidence="3">R3-111a-1</strain>
    </source>
</reference>
<reference evidence="2" key="2">
    <citation type="submission" date="2010-07" db="EMBL/GenBank/DDBJ databases">
        <authorList>
            <consortium name="The Broad Institute Genome Sequencing Platform"/>
            <consortium name="Broad Institute Genome Sequencing Center for Infectious Disease"/>
            <person name="Ma L.-J."/>
            <person name="Dead R."/>
            <person name="Young S."/>
            <person name="Zeng Q."/>
            <person name="Koehrsen M."/>
            <person name="Alvarado L."/>
            <person name="Berlin A."/>
            <person name="Chapman S.B."/>
            <person name="Chen Z."/>
            <person name="Freedman E."/>
            <person name="Gellesch M."/>
            <person name="Goldberg J."/>
            <person name="Griggs A."/>
            <person name="Gujja S."/>
            <person name="Heilman E.R."/>
            <person name="Heiman D."/>
            <person name="Hepburn T."/>
            <person name="Howarth C."/>
            <person name="Jen D."/>
            <person name="Larson L."/>
            <person name="Mehta T."/>
            <person name="Neiman D."/>
            <person name="Pearson M."/>
            <person name="Roberts A."/>
            <person name="Saif S."/>
            <person name="Shea T."/>
            <person name="Shenoy N."/>
            <person name="Sisk P."/>
            <person name="Stolte C."/>
            <person name="Sykes S."/>
            <person name="Walk T."/>
            <person name="White J."/>
            <person name="Yandava C."/>
            <person name="Haas B."/>
            <person name="Nusbaum C."/>
            <person name="Birren B."/>
        </authorList>
    </citation>
    <scope>NUCLEOTIDE SEQUENCE</scope>
    <source>
        <strain evidence="2">R3-111a-1</strain>
    </source>
</reference>
<organism evidence="2">
    <name type="scientific">Gaeumannomyces tritici (strain R3-111a-1)</name>
    <name type="common">Wheat and barley take-all root rot fungus</name>
    <name type="synonym">Gaeumannomyces graminis var. tritici</name>
    <dbReference type="NCBI Taxonomy" id="644352"/>
    <lineage>
        <taxon>Eukaryota</taxon>
        <taxon>Fungi</taxon>
        <taxon>Dikarya</taxon>
        <taxon>Ascomycota</taxon>
        <taxon>Pezizomycotina</taxon>
        <taxon>Sordariomycetes</taxon>
        <taxon>Sordariomycetidae</taxon>
        <taxon>Magnaporthales</taxon>
        <taxon>Magnaporthaceae</taxon>
        <taxon>Gaeumannomyces</taxon>
    </lineage>
</organism>
<reference evidence="3" key="5">
    <citation type="submission" date="2018-04" db="UniProtKB">
        <authorList>
            <consortium name="EnsemblFungi"/>
        </authorList>
    </citation>
    <scope>IDENTIFICATION</scope>
    <source>
        <strain evidence="3">R3-111a-1</strain>
    </source>
</reference>
<dbReference type="HOGENOM" id="CLU_2454859_0_0_1"/>